<accession>A0A2S0UNC6</accession>
<evidence type="ECO:0000313" key="1">
    <source>
        <dbReference type="EMBL" id="AWB49301.1"/>
    </source>
</evidence>
<dbReference type="AlphaFoldDB" id="A0A2S0UNC6"/>
<gene>
    <name evidence="1" type="ORF">HYN69_13020</name>
</gene>
<dbReference type="Proteomes" id="UP000244496">
    <property type="component" value="Chromosome"/>
</dbReference>
<dbReference type="KEGG" id="geh:HYN69_13020"/>
<dbReference type="RefSeq" id="WP_108436118.1">
    <property type="nucleotide sequence ID" value="NZ_CP028918.1"/>
</dbReference>
<organism evidence="1 2">
    <name type="scientific">Paragemmobacter aquarius</name>
    <dbReference type="NCBI Taxonomy" id="2169400"/>
    <lineage>
        <taxon>Bacteria</taxon>
        <taxon>Pseudomonadati</taxon>
        <taxon>Pseudomonadota</taxon>
        <taxon>Alphaproteobacteria</taxon>
        <taxon>Rhodobacterales</taxon>
        <taxon>Paracoccaceae</taxon>
        <taxon>Paragemmobacter</taxon>
    </lineage>
</organism>
<reference evidence="1 2" key="1">
    <citation type="submission" date="2018-04" db="EMBL/GenBank/DDBJ databases">
        <title>Genome sequencing of Gemmobacter.</title>
        <authorList>
            <person name="Yi H."/>
            <person name="Baek M.-G."/>
        </authorList>
    </citation>
    <scope>NUCLEOTIDE SEQUENCE [LARGE SCALE GENOMIC DNA]</scope>
    <source>
        <strain evidence="1 2">HYN0069</strain>
    </source>
</reference>
<keyword evidence="2" id="KW-1185">Reference proteome</keyword>
<protein>
    <recommendedName>
        <fullName evidence="3">Phosphomannomutase</fullName>
    </recommendedName>
</protein>
<evidence type="ECO:0008006" key="3">
    <source>
        <dbReference type="Google" id="ProtNLM"/>
    </source>
</evidence>
<sequence>MFTIEHDFDATVITLIDEGHEGLVDDVTINAFEDCVTLEQLDPLTGEPVRVTLSMAQLRDLAAALDLPEGSYRIDRKPA</sequence>
<proteinExistence type="predicted"/>
<dbReference type="EMBL" id="CP028918">
    <property type="protein sequence ID" value="AWB49301.1"/>
    <property type="molecule type" value="Genomic_DNA"/>
</dbReference>
<evidence type="ECO:0000313" key="2">
    <source>
        <dbReference type="Proteomes" id="UP000244496"/>
    </source>
</evidence>
<name>A0A2S0UNC6_9RHOB</name>
<dbReference type="OrthoDB" id="7861315at2"/>